<feature type="domain" description="Tyrosine specific protein phosphatases" evidence="5">
    <location>
        <begin position="540"/>
        <end position="581"/>
    </location>
</feature>
<dbReference type="SMART" id="SM00194">
    <property type="entry name" value="PTPc"/>
    <property type="match status" value="1"/>
</dbReference>
<organism evidence="6 7">
    <name type="scientific">Danionella cerebrum</name>
    <dbReference type="NCBI Taxonomy" id="2873325"/>
    <lineage>
        <taxon>Eukaryota</taxon>
        <taxon>Metazoa</taxon>
        <taxon>Chordata</taxon>
        <taxon>Craniata</taxon>
        <taxon>Vertebrata</taxon>
        <taxon>Euteleostomi</taxon>
        <taxon>Actinopterygii</taxon>
        <taxon>Neopterygii</taxon>
        <taxon>Teleostei</taxon>
        <taxon>Ostariophysi</taxon>
        <taxon>Cypriniformes</taxon>
        <taxon>Danionidae</taxon>
        <taxon>Danioninae</taxon>
        <taxon>Danionella</taxon>
    </lineage>
</organism>
<dbReference type="GO" id="GO:0004725">
    <property type="term" value="F:protein tyrosine phosphatase activity"/>
    <property type="evidence" value="ECO:0007669"/>
    <property type="project" value="UniProtKB-EC"/>
</dbReference>
<accession>A0A553Q8H5</accession>
<keyword evidence="2" id="KW-0378">Hydrolase</keyword>
<feature type="compositionally biased region" description="Pro residues" evidence="3">
    <location>
        <begin position="289"/>
        <end position="300"/>
    </location>
</feature>
<dbReference type="PANTHER" id="PTHR19134:SF328">
    <property type="entry name" value="PROTEIN TYROSINE PHOSPHATASE NON-RECEPTOR TYPE 9B"/>
    <property type="match status" value="1"/>
</dbReference>
<reference evidence="6 7" key="1">
    <citation type="journal article" date="2019" name="Sci. Data">
        <title>Hybrid genome assembly and annotation of Danionella translucida.</title>
        <authorList>
            <person name="Kadobianskyi M."/>
            <person name="Schulze L."/>
            <person name="Schuelke M."/>
            <person name="Judkewitz B."/>
        </authorList>
    </citation>
    <scope>NUCLEOTIDE SEQUENCE [LARGE SCALE GENOMIC DNA]</scope>
    <source>
        <strain evidence="6 7">Bolton</strain>
    </source>
</reference>
<dbReference type="InterPro" id="IPR000242">
    <property type="entry name" value="PTP_cat"/>
</dbReference>
<feature type="region of interest" description="Disordered" evidence="3">
    <location>
        <begin position="281"/>
        <end position="336"/>
    </location>
</feature>
<evidence type="ECO:0000256" key="1">
    <source>
        <dbReference type="ARBA" id="ARBA00013064"/>
    </source>
</evidence>
<dbReference type="Proteomes" id="UP000316079">
    <property type="component" value="Unassembled WGS sequence"/>
</dbReference>
<dbReference type="PROSITE" id="PS50055">
    <property type="entry name" value="TYR_PHOSPHATASE_PTP"/>
    <property type="match status" value="1"/>
</dbReference>
<name>A0A553Q8H5_9TELE</name>
<dbReference type="Gene3D" id="3.40.525.10">
    <property type="entry name" value="CRAL-TRIO lipid binding domain"/>
    <property type="match status" value="1"/>
</dbReference>
<dbReference type="InterPro" id="IPR036865">
    <property type="entry name" value="CRAL-TRIO_dom_sf"/>
</dbReference>
<dbReference type="Pfam" id="PF00102">
    <property type="entry name" value="Y_phosphatase"/>
    <property type="match status" value="2"/>
</dbReference>
<evidence type="ECO:0000256" key="2">
    <source>
        <dbReference type="ARBA" id="ARBA00022912"/>
    </source>
</evidence>
<dbReference type="InterPro" id="IPR001251">
    <property type="entry name" value="CRAL-TRIO_dom"/>
</dbReference>
<dbReference type="PANTHER" id="PTHR19134">
    <property type="entry name" value="RECEPTOR-TYPE TYROSINE-PROTEIN PHOSPHATASE"/>
    <property type="match status" value="1"/>
</dbReference>
<feature type="non-terminal residue" evidence="6">
    <location>
        <position position="581"/>
    </location>
</feature>
<dbReference type="SUPFAM" id="SSF52799">
    <property type="entry name" value="(Phosphotyrosine protein) phosphatases II"/>
    <property type="match status" value="1"/>
</dbReference>
<dbReference type="InterPro" id="IPR036273">
    <property type="entry name" value="CRAL/TRIO_N_dom_sf"/>
</dbReference>
<dbReference type="SMART" id="SM01100">
    <property type="entry name" value="CRAL_TRIO_N"/>
    <property type="match status" value="1"/>
</dbReference>
<dbReference type="SUPFAM" id="SSF52087">
    <property type="entry name" value="CRAL/TRIO domain"/>
    <property type="match status" value="1"/>
</dbReference>
<dbReference type="AlphaFoldDB" id="A0A553Q8H5"/>
<dbReference type="SUPFAM" id="SSF46938">
    <property type="entry name" value="CRAL/TRIO N-terminal domain"/>
    <property type="match status" value="1"/>
</dbReference>
<gene>
    <name evidence="6" type="ORF">DNTS_023064</name>
</gene>
<evidence type="ECO:0000259" key="4">
    <source>
        <dbReference type="PROSITE" id="PS50055"/>
    </source>
</evidence>
<dbReference type="STRING" id="623744.A0A553Q8H5"/>
<feature type="compositionally biased region" description="Basic and acidic residues" evidence="3">
    <location>
        <begin position="321"/>
        <end position="336"/>
    </location>
</feature>
<evidence type="ECO:0000256" key="3">
    <source>
        <dbReference type="SAM" id="MobiDB-lite"/>
    </source>
</evidence>
<feature type="non-terminal residue" evidence="6">
    <location>
        <position position="1"/>
    </location>
</feature>
<dbReference type="Gene3D" id="1.10.8.20">
    <property type="entry name" value="N-terminal domain of phosphatidylinositol transfer protein sec14p"/>
    <property type="match status" value="1"/>
</dbReference>
<comment type="caution">
    <text evidence="6">The sequence shown here is derived from an EMBL/GenBank/DDBJ whole genome shotgun (WGS) entry which is preliminary data.</text>
</comment>
<feature type="domain" description="Tyrosine-protein phosphatase" evidence="4">
    <location>
        <begin position="401"/>
        <end position="581"/>
    </location>
</feature>
<dbReference type="InterPro" id="IPR029021">
    <property type="entry name" value="Prot-tyrosine_phosphatase-like"/>
</dbReference>
<dbReference type="InterPro" id="IPR011074">
    <property type="entry name" value="CRAL/TRIO_N_dom"/>
</dbReference>
<keyword evidence="2" id="KW-0904">Protein phosphatase</keyword>
<dbReference type="EMBL" id="SRMA01026239">
    <property type="protein sequence ID" value="TRY86230.1"/>
    <property type="molecule type" value="Genomic_DNA"/>
</dbReference>
<proteinExistence type="predicted"/>
<dbReference type="InterPro" id="IPR050348">
    <property type="entry name" value="Protein-Tyr_Phosphatase"/>
</dbReference>
<sequence>AVEEFLAELRCPQESQNADISQTTAVKFLMARKFDVSRATDLFKAYMNTRVKEGIYNINPNEEPLRSELLSGKFTVLPGRDAKGAALALFTARLHRPHLTTHKIVLQAIIYQLDKAIESVQTQRDGLIFIYDMTNSIYANFDYELCVKILNLLKVCTVKSHELVNHIPVCSLPEHLGGSSQYSHIAWIQSCINSFPNHSSNSPYVTADSLSSLLVSYSMEHVQNTSTDSLTAKTSGDALVEDGLNLNCPIQEECNANFQNHKTGHVHWNGSVLSGVISGSNAINGRVHQPPPQSDTPPDTPLHQKLSVQGETMSMGGSGIDDSKQDDNISEQKKQDEEFLEEECGAGDAVPPLPLKSRMPLLHYNPLLPETLLETSVHISEPGGMSLQELVEHVKYRKGTIYQEYEEIRKEPTAGTFNYSRKASNQIKNRYSDVLCLDQSRTSDYINASFMDGYKRSNAYIATQERGRVKCGQYWPSEVGSTEDYGFFLVRTLNIEMFQDFKLSHLELFNTQTRECRQVSHYLYMSWPDFGVPKSASAMLDFLMHVKQRQETSLRTFYPHWTGSPGGPPVVVHCSAGIGRT</sequence>
<evidence type="ECO:0000313" key="7">
    <source>
        <dbReference type="Proteomes" id="UP000316079"/>
    </source>
</evidence>
<evidence type="ECO:0000313" key="6">
    <source>
        <dbReference type="EMBL" id="TRY86230.1"/>
    </source>
</evidence>
<protein>
    <recommendedName>
        <fullName evidence="1">protein-tyrosine-phosphatase</fullName>
        <ecNumber evidence="1">3.1.3.48</ecNumber>
    </recommendedName>
</protein>
<dbReference type="Gene3D" id="3.90.190.10">
    <property type="entry name" value="Protein tyrosine phosphatase superfamily"/>
    <property type="match status" value="2"/>
</dbReference>
<dbReference type="OrthoDB" id="10051650at2759"/>
<dbReference type="PRINTS" id="PR00700">
    <property type="entry name" value="PRTYPHPHTASE"/>
</dbReference>
<dbReference type="InterPro" id="IPR000387">
    <property type="entry name" value="Tyr_Pase_dom"/>
</dbReference>
<evidence type="ECO:0000259" key="5">
    <source>
        <dbReference type="PROSITE" id="PS50056"/>
    </source>
</evidence>
<dbReference type="EC" id="3.1.3.48" evidence="1"/>
<keyword evidence="7" id="KW-1185">Reference proteome</keyword>
<dbReference type="PROSITE" id="PS50056">
    <property type="entry name" value="TYR_PHOSPHATASE_2"/>
    <property type="match status" value="1"/>
</dbReference>
<dbReference type="Pfam" id="PF00650">
    <property type="entry name" value="CRAL_TRIO"/>
    <property type="match status" value="1"/>
</dbReference>